<dbReference type="SMART" id="SM00185">
    <property type="entry name" value="ARM"/>
    <property type="match status" value="2"/>
</dbReference>
<dbReference type="STRING" id="1344416.A0A139AA20"/>
<organism evidence="4 5">
    <name type="scientific">Gonapodya prolifera (strain JEL478)</name>
    <name type="common">Monoblepharis prolifera</name>
    <dbReference type="NCBI Taxonomy" id="1344416"/>
    <lineage>
        <taxon>Eukaryota</taxon>
        <taxon>Fungi</taxon>
        <taxon>Fungi incertae sedis</taxon>
        <taxon>Chytridiomycota</taxon>
        <taxon>Chytridiomycota incertae sedis</taxon>
        <taxon>Monoblepharidomycetes</taxon>
        <taxon>Monoblepharidales</taxon>
        <taxon>Gonapodyaceae</taxon>
        <taxon>Gonapodya</taxon>
    </lineage>
</organism>
<dbReference type="Pfam" id="PF00514">
    <property type="entry name" value="Arm"/>
    <property type="match status" value="1"/>
</dbReference>
<evidence type="ECO:0000256" key="3">
    <source>
        <dbReference type="ARBA" id="ARBA00022927"/>
    </source>
</evidence>
<protein>
    <submittedName>
        <fullName evidence="4">ARM repeat-containing protein</fullName>
    </submittedName>
</protein>
<dbReference type="GO" id="GO:0015031">
    <property type="term" value="P:protein transport"/>
    <property type="evidence" value="ECO:0007669"/>
    <property type="project" value="UniProtKB-KW"/>
</dbReference>
<keyword evidence="2" id="KW-0813">Transport</keyword>
<gene>
    <name evidence="4" type="ORF">M427DRAFT_58398</name>
</gene>
<dbReference type="Gene3D" id="1.25.10.10">
    <property type="entry name" value="Leucine-rich Repeat Variant"/>
    <property type="match status" value="1"/>
</dbReference>
<keyword evidence="3" id="KW-0653">Protein transport</keyword>
<dbReference type="EMBL" id="KQ965776">
    <property type="protein sequence ID" value="KXS13577.1"/>
    <property type="molecule type" value="Genomic_DNA"/>
</dbReference>
<comment type="similarity">
    <text evidence="1">Belongs to the importin alpha family.</text>
</comment>
<proteinExistence type="inferred from homology"/>
<accession>A0A139AA20</accession>
<evidence type="ECO:0000313" key="5">
    <source>
        <dbReference type="Proteomes" id="UP000070544"/>
    </source>
</evidence>
<evidence type="ECO:0000256" key="1">
    <source>
        <dbReference type="ARBA" id="ARBA00010394"/>
    </source>
</evidence>
<dbReference type="OrthoDB" id="29145at2759"/>
<dbReference type="AlphaFoldDB" id="A0A139AA20"/>
<evidence type="ECO:0000256" key="2">
    <source>
        <dbReference type="ARBA" id="ARBA00022448"/>
    </source>
</evidence>
<dbReference type="InterPro" id="IPR000225">
    <property type="entry name" value="Armadillo"/>
</dbReference>
<reference evidence="4 5" key="1">
    <citation type="journal article" date="2015" name="Genome Biol. Evol.">
        <title>Phylogenomic analyses indicate that early fungi evolved digesting cell walls of algal ancestors of land plants.</title>
        <authorList>
            <person name="Chang Y."/>
            <person name="Wang S."/>
            <person name="Sekimoto S."/>
            <person name="Aerts A.L."/>
            <person name="Choi C."/>
            <person name="Clum A."/>
            <person name="LaButti K.M."/>
            <person name="Lindquist E.A."/>
            <person name="Yee Ngan C."/>
            <person name="Ohm R.A."/>
            <person name="Salamov A.A."/>
            <person name="Grigoriev I.V."/>
            <person name="Spatafora J.W."/>
            <person name="Berbee M.L."/>
        </authorList>
    </citation>
    <scope>NUCLEOTIDE SEQUENCE [LARGE SCALE GENOMIC DNA]</scope>
    <source>
        <strain evidence="4 5">JEL478</strain>
    </source>
</reference>
<evidence type="ECO:0000313" key="4">
    <source>
        <dbReference type="EMBL" id="KXS13577.1"/>
    </source>
</evidence>
<keyword evidence="5" id="KW-1185">Reference proteome</keyword>
<dbReference type="Proteomes" id="UP000070544">
    <property type="component" value="Unassembled WGS sequence"/>
</dbReference>
<dbReference type="PANTHER" id="PTHR23316">
    <property type="entry name" value="IMPORTIN ALPHA"/>
    <property type="match status" value="1"/>
</dbReference>
<dbReference type="InterPro" id="IPR016024">
    <property type="entry name" value="ARM-type_fold"/>
</dbReference>
<name>A0A139AA20_GONPJ</name>
<dbReference type="InterPro" id="IPR011989">
    <property type="entry name" value="ARM-like"/>
</dbReference>
<dbReference type="SUPFAM" id="SSF48371">
    <property type="entry name" value="ARM repeat"/>
    <property type="match status" value="1"/>
</dbReference>
<sequence length="582" mass="63059">MIAGVTGGRRPTAAASSADSDLDSLVGALHSSIANVRLTTSQTPVHPLDPVDSYEAVATLLPAHKDALLQNLYSANRSEHLRAVNVLRKYCSLSGKIEEHVKNIMPLNILPRIVELFKVPDGILQYETSWILTNICANVPEAGADVVKAGAVPVLMDQLRSPSWRIAWQAIWTLGNILCTQDTHQAVVHGYPDIIPRLLTVVDFTHYDIPEGEVKEAKQCLNEQCVRALANVAMFPGLPTPNLYDALPFLAENVSPGTEQKALSHSIRGLKLIIGLIGGVIDIRACTPDLLANLASTLRHSLSSGPSYNAMGTLDILSHIASGGPEHIQVVLEAAAPQDGGWAFVLRVISSPRDWRGHISDSVKGSIVSFVVRMTSGSKDQTVTFLRSGSPDGSPWQIWQHLVTAAGRDVDDGSGKKDAVTALYNLISLEELVLDSELLRLEVMKILLEYFKLTVPAHLAAELSPYQPPIADPTLFSRTSDSILSLLNAGSAEAVDPEVAAQHTYGGPNRFAEQLYVNGGFETLWVVWARSQNVGSFGPEYERGVAVIQTVLANFYGAMFQQRVTQLKQMEEMTRGVGSMGI</sequence>